<evidence type="ECO:0000256" key="5">
    <source>
        <dbReference type="ARBA" id="ARBA00023163"/>
    </source>
</evidence>
<proteinExistence type="inferred from homology"/>
<comment type="subcellular location">
    <subcellularLocation>
        <location evidence="1">Nucleus</location>
    </subcellularLocation>
</comment>
<protein>
    <submittedName>
        <fullName evidence="10">Transcription factor Dp-1</fullName>
    </submittedName>
</protein>
<organism evidence="10 11">
    <name type="scientific">Portunus trituberculatus</name>
    <name type="common">Swimming crab</name>
    <name type="synonym">Neptunus trituberculatus</name>
    <dbReference type="NCBI Taxonomy" id="210409"/>
    <lineage>
        <taxon>Eukaryota</taxon>
        <taxon>Metazoa</taxon>
        <taxon>Ecdysozoa</taxon>
        <taxon>Arthropoda</taxon>
        <taxon>Crustacea</taxon>
        <taxon>Multicrustacea</taxon>
        <taxon>Malacostraca</taxon>
        <taxon>Eumalacostraca</taxon>
        <taxon>Eucarida</taxon>
        <taxon>Decapoda</taxon>
        <taxon>Pleocyemata</taxon>
        <taxon>Brachyura</taxon>
        <taxon>Eubrachyura</taxon>
        <taxon>Portunoidea</taxon>
        <taxon>Portunidae</taxon>
        <taxon>Portuninae</taxon>
        <taxon>Portunus</taxon>
    </lineage>
</organism>
<feature type="compositionally biased region" description="Polar residues" evidence="7">
    <location>
        <begin position="87"/>
        <end position="102"/>
    </location>
</feature>
<dbReference type="InterPro" id="IPR014889">
    <property type="entry name" value="Transc_factor_DP_C"/>
</dbReference>
<dbReference type="Gene3D" id="1.20.140.80">
    <property type="entry name" value="Transcription factor DP"/>
    <property type="match status" value="1"/>
</dbReference>
<dbReference type="GO" id="GO:0005634">
    <property type="term" value="C:nucleus"/>
    <property type="evidence" value="ECO:0007669"/>
    <property type="project" value="UniProtKB-SubCell"/>
</dbReference>
<dbReference type="CDD" id="cd14458">
    <property type="entry name" value="DP_DD"/>
    <property type="match status" value="1"/>
</dbReference>
<dbReference type="OrthoDB" id="6369646at2759"/>
<sequence length="376" mass="41615">MRGNQVVLPVSSTQLKSPLRTLDQQHPVVASRSSLTTSPVVIRTQTGSLTSTPVTLQTQQVGQPQVRHHQAQQTQQQQSHQQHQQQNTSQVINSTPPKSLITTPILDHSGARKRHDFDFDYGVENKRRKSEKGGKGLRHFSMKVCEKVKAKGTTSYNEVADELVSEFTDPTRCASPSDGANQIAFKNLVERNRTEERIQGAPSPNSAIQLPFIIVNTNKKTVIECSISNDKTEYLFDFEDRFEIHDDIEVLKRMGMALGLDKAQCSEVDLERAKALVPKALESYVIDLAEGNHEPKLNLREDFTVLGSEGFAEEDLEVGAMTRTGTTSSSNTLGAISRHSSLISLQNEHRGDSASPSSFGDEEDEDMLDDSDVDIS</sequence>
<feature type="region of interest" description="Disordered" evidence="7">
    <location>
        <begin position="344"/>
        <end position="376"/>
    </location>
</feature>
<keyword evidence="6" id="KW-0539">Nucleus</keyword>
<evidence type="ECO:0000256" key="4">
    <source>
        <dbReference type="ARBA" id="ARBA00023125"/>
    </source>
</evidence>
<dbReference type="InterPro" id="IPR038168">
    <property type="entry name" value="TF_DP_C_sf"/>
</dbReference>
<evidence type="ECO:0000259" key="9">
    <source>
        <dbReference type="SMART" id="SM01372"/>
    </source>
</evidence>
<dbReference type="PANTHER" id="PTHR12548">
    <property type="entry name" value="TRANSCRIPTION FACTOR DP"/>
    <property type="match status" value="1"/>
</dbReference>
<dbReference type="GO" id="GO:0000977">
    <property type="term" value="F:RNA polymerase II transcription regulatory region sequence-specific DNA binding"/>
    <property type="evidence" value="ECO:0007669"/>
    <property type="project" value="TreeGrafter"/>
</dbReference>
<feature type="domain" description="Transcription factor DP C-terminal" evidence="8">
    <location>
        <begin position="177"/>
        <end position="296"/>
    </location>
</feature>
<accession>A0A5B7D5C4</accession>
<feature type="region of interest" description="Disordered" evidence="7">
    <location>
        <begin position="58"/>
        <end position="105"/>
    </location>
</feature>
<evidence type="ECO:0000256" key="3">
    <source>
        <dbReference type="ARBA" id="ARBA00023015"/>
    </source>
</evidence>
<dbReference type="Pfam" id="PF08781">
    <property type="entry name" value="DP"/>
    <property type="match status" value="1"/>
</dbReference>
<dbReference type="FunFam" id="1.20.140.80:FF:000001">
    <property type="entry name" value="Transcription factor"/>
    <property type="match status" value="1"/>
</dbReference>
<dbReference type="SUPFAM" id="SSF81995">
    <property type="entry name" value="beta-sandwich domain of Sec23/24"/>
    <property type="match status" value="1"/>
</dbReference>
<evidence type="ECO:0000313" key="11">
    <source>
        <dbReference type="Proteomes" id="UP000324222"/>
    </source>
</evidence>
<dbReference type="InterPro" id="IPR003316">
    <property type="entry name" value="E2F_WHTH_DNA-bd_dom"/>
</dbReference>
<dbReference type="EMBL" id="VSRR010000503">
    <property type="protein sequence ID" value="MPC16394.1"/>
    <property type="molecule type" value="Genomic_DNA"/>
</dbReference>
<reference evidence="10 11" key="1">
    <citation type="submission" date="2019-05" db="EMBL/GenBank/DDBJ databases">
        <title>Another draft genome of Portunus trituberculatus and its Hox gene families provides insights of decapod evolution.</title>
        <authorList>
            <person name="Jeong J.-H."/>
            <person name="Song I."/>
            <person name="Kim S."/>
            <person name="Choi T."/>
            <person name="Kim D."/>
            <person name="Ryu S."/>
            <person name="Kim W."/>
        </authorList>
    </citation>
    <scope>NUCLEOTIDE SEQUENCE [LARGE SCALE GENOMIC DNA]</scope>
    <source>
        <tissue evidence="10">Muscle</tissue>
    </source>
</reference>
<keyword evidence="5" id="KW-0804">Transcription</keyword>
<keyword evidence="4" id="KW-0238">DNA-binding</keyword>
<comment type="similarity">
    <text evidence="2">Belongs to the E2F/DP family.</text>
</comment>
<evidence type="ECO:0000313" key="10">
    <source>
        <dbReference type="EMBL" id="MPC16394.1"/>
    </source>
</evidence>
<dbReference type="GO" id="GO:0051726">
    <property type="term" value="P:regulation of cell cycle"/>
    <property type="evidence" value="ECO:0007669"/>
    <property type="project" value="InterPro"/>
</dbReference>
<evidence type="ECO:0000256" key="6">
    <source>
        <dbReference type="ARBA" id="ARBA00023242"/>
    </source>
</evidence>
<feature type="domain" description="E2F/DP family winged-helix DNA-binding" evidence="9">
    <location>
        <begin position="132"/>
        <end position="200"/>
    </location>
</feature>
<dbReference type="AlphaFoldDB" id="A0A5B7D5C4"/>
<keyword evidence="11" id="KW-1185">Reference proteome</keyword>
<comment type="caution">
    <text evidence="10">The sequence shown here is derived from an EMBL/GenBank/DDBJ whole genome shotgun (WGS) entry which is preliminary data.</text>
</comment>
<feature type="compositionally biased region" description="Low complexity" evidence="7">
    <location>
        <begin position="71"/>
        <end position="86"/>
    </location>
</feature>
<dbReference type="GO" id="GO:0000981">
    <property type="term" value="F:DNA-binding transcription factor activity, RNA polymerase II-specific"/>
    <property type="evidence" value="ECO:0007669"/>
    <property type="project" value="TreeGrafter"/>
</dbReference>
<evidence type="ECO:0000256" key="1">
    <source>
        <dbReference type="ARBA" id="ARBA00004123"/>
    </source>
</evidence>
<dbReference type="GO" id="GO:0005667">
    <property type="term" value="C:transcription regulator complex"/>
    <property type="evidence" value="ECO:0007669"/>
    <property type="project" value="InterPro"/>
</dbReference>
<feature type="compositionally biased region" description="Acidic residues" evidence="7">
    <location>
        <begin position="360"/>
        <end position="376"/>
    </location>
</feature>
<dbReference type="SMART" id="SM01372">
    <property type="entry name" value="E2F_TDP"/>
    <property type="match status" value="1"/>
</dbReference>
<evidence type="ECO:0000256" key="7">
    <source>
        <dbReference type="SAM" id="MobiDB-lite"/>
    </source>
</evidence>
<gene>
    <name evidence="10" type="primary">TFDP1</name>
    <name evidence="10" type="ORF">E2C01_009219</name>
</gene>
<dbReference type="InterPro" id="IPR015648">
    <property type="entry name" value="Transcrpt_fac_DP"/>
</dbReference>
<evidence type="ECO:0000256" key="2">
    <source>
        <dbReference type="ARBA" id="ARBA00010940"/>
    </source>
</evidence>
<dbReference type="SUPFAM" id="SSF144074">
    <property type="entry name" value="E2F-DP heterodimerization region"/>
    <property type="match status" value="1"/>
</dbReference>
<dbReference type="SMART" id="SM01138">
    <property type="entry name" value="DP"/>
    <property type="match status" value="1"/>
</dbReference>
<dbReference type="PANTHER" id="PTHR12548:SF9">
    <property type="entry name" value="TRANSCRIPTION FACTOR DP"/>
    <property type="match status" value="1"/>
</dbReference>
<dbReference type="InterPro" id="IPR037241">
    <property type="entry name" value="E2F-DP_heterodim"/>
</dbReference>
<evidence type="ECO:0000259" key="8">
    <source>
        <dbReference type="SMART" id="SM01138"/>
    </source>
</evidence>
<dbReference type="Proteomes" id="UP000324222">
    <property type="component" value="Unassembled WGS sequence"/>
</dbReference>
<keyword evidence="3" id="KW-0805">Transcription regulation</keyword>
<name>A0A5B7D5C4_PORTR</name>